<sequence>MSLLLVVVLLFFSSSCSVSSHQYYVSDDCSSVIQSPCHNLSVYAENMSQYSNTIFYFIGTTNISNYVVNMTA</sequence>
<dbReference type="InParanoid" id="A0A1X7TRQ7"/>
<accession>A0A1X7TRQ7</accession>
<evidence type="ECO:0000313" key="2">
    <source>
        <dbReference type="EnsemblMetazoa" id="Aqu2.1.17677_001"/>
    </source>
</evidence>
<protein>
    <recommendedName>
        <fullName evidence="3">FZ domain-containing protein</fullName>
    </recommendedName>
</protein>
<evidence type="ECO:0000256" key="1">
    <source>
        <dbReference type="SAM" id="SignalP"/>
    </source>
</evidence>
<proteinExistence type="predicted"/>
<name>A0A1X7TRQ7_AMPQE</name>
<keyword evidence="1" id="KW-0732">Signal</keyword>
<dbReference type="EnsemblMetazoa" id="Aqu2.1.17677_001">
    <property type="protein sequence ID" value="Aqu2.1.17677_001"/>
    <property type="gene ID" value="Aqu2.1.17677"/>
</dbReference>
<dbReference type="AlphaFoldDB" id="A0A1X7TRQ7"/>
<feature type="chain" id="PRO_5013321914" description="FZ domain-containing protein" evidence="1">
    <location>
        <begin position="21"/>
        <end position="72"/>
    </location>
</feature>
<evidence type="ECO:0008006" key="3">
    <source>
        <dbReference type="Google" id="ProtNLM"/>
    </source>
</evidence>
<reference evidence="2" key="1">
    <citation type="submission" date="2017-05" db="UniProtKB">
        <authorList>
            <consortium name="EnsemblMetazoa"/>
        </authorList>
    </citation>
    <scope>IDENTIFICATION</scope>
</reference>
<feature type="signal peptide" evidence="1">
    <location>
        <begin position="1"/>
        <end position="20"/>
    </location>
</feature>
<organism evidence="2">
    <name type="scientific">Amphimedon queenslandica</name>
    <name type="common">Sponge</name>
    <dbReference type="NCBI Taxonomy" id="400682"/>
    <lineage>
        <taxon>Eukaryota</taxon>
        <taxon>Metazoa</taxon>
        <taxon>Porifera</taxon>
        <taxon>Demospongiae</taxon>
        <taxon>Heteroscleromorpha</taxon>
        <taxon>Haplosclerida</taxon>
        <taxon>Niphatidae</taxon>
        <taxon>Amphimedon</taxon>
    </lineage>
</organism>